<evidence type="ECO:0000313" key="3">
    <source>
        <dbReference type="Proteomes" id="UP000053669"/>
    </source>
</evidence>
<dbReference type="AlphaFoldDB" id="A0A101RKP2"/>
<dbReference type="Proteomes" id="UP000053669">
    <property type="component" value="Unassembled WGS sequence"/>
</dbReference>
<sequence length="239" mass="26644">MARAPEPKTIEVGGRIYANRAWIAAETGASMPTVRLWYAKRGDQPEEVQPADARFPEKGPRVDREDYFDLEQVRAFHRWLKQSKREKVLPTDTALYEGDPDDLISINDAAAYFHFKSPSAIRKYVKDNPGYFAPVAGQVEGPSGRLIPAFRRGDLQEFDRRRNGDNTGRAGAPGGPRADRGTRTPEVQQRIDIATAYLSKIGGYHRGVAAELAKIHGEPTWKWERAVKAAREEAVGGAE</sequence>
<feature type="region of interest" description="Disordered" evidence="1">
    <location>
        <begin position="156"/>
        <end position="186"/>
    </location>
</feature>
<evidence type="ECO:0000256" key="1">
    <source>
        <dbReference type="SAM" id="MobiDB-lite"/>
    </source>
</evidence>
<name>A0A101RKP2_9ACTN</name>
<dbReference type="EMBL" id="LMWU01000074">
    <property type="protein sequence ID" value="KUN57295.1"/>
    <property type="molecule type" value="Genomic_DNA"/>
</dbReference>
<comment type="caution">
    <text evidence="2">The sequence shown here is derived from an EMBL/GenBank/DDBJ whole genome shotgun (WGS) entry which is preliminary data.</text>
</comment>
<dbReference type="RefSeq" id="WP_059211667.1">
    <property type="nucleotide sequence ID" value="NZ_KQ948684.1"/>
</dbReference>
<evidence type="ECO:0000313" key="2">
    <source>
        <dbReference type="EMBL" id="KUN57295.1"/>
    </source>
</evidence>
<accession>A0A101RKP2</accession>
<reference evidence="2 3" key="1">
    <citation type="submission" date="2015-10" db="EMBL/GenBank/DDBJ databases">
        <title>Draft genome sequence of Streptomyces canus DSM 40017, type strain for the species Streptomyces canus.</title>
        <authorList>
            <person name="Ruckert C."/>
            <person name="Winkler A."/>
            <person name="Kalinowski J."/>
            <person name="Kampfer P."/>
            <person name="Glaeser S."/>
        </authorList>
    </citation>
    <scope>NUCLEOTIDE SEQUENCE [LARGE SCALE GENOMIC DNA]</scope>
    <source>
        <strain evidence="2 3">DSM 40017</strain>
    </source>
</reference>
<protein>
    <submittedName>
        <fullName evidence="2">Uncharacterized protein</fullName>
    </submittedName>
</protein>
<proteinExistence type="predicted"/>
<organism evidence="2 3">
    <name type="scientific">Streptomyces canus</name>
    <dbReference type="NCBI Taxonomy" id="58343"/>
    <lineage>
        <taxon>Bacteria</taxon>
        <taxon>Bacillati</taxon>
        <taxon>Actinomycetota</taxon>
        <taxon>Actinomycetes</taxon>
        <taxon>Kitasatosporales</taxon>
        <taxon>Streptomycetaceae</taxon>
        <taxon>Streptomyces</taxon>
        <taxon>Streptomyces aurantiacus group</taxon>
    </lineage>
</organism>
<gene>
    <name evidence="2" type="ORF">AQJ46_47960</name>
</gene>